<organism evidence="6">
    <name type="scientific">Oppiella nova</name>
    <dbReference type="NCBI Taxonomy" id="334625"/>
    <lineage>
        <taxon>Eukaryota</taxon>
        <taxon>Metazoa</taxon>
        <taxon>Ecdysozoa</taxon>
        <taxon>Arthropoda</taxon>
        <taxon>Chelicerata</taxon>
        <taxon>Arachnida</taxon>
        <taxon>Acari</taxon>
        <taxon>Acariformes</taxon>
        <taxon>Sarcoptiformes</taxon>
        <taxon>Oribatida</taxon>
        <taxon>Brachypylina</taxon>
        <taxon>Oppioidea</taxon>
        <taxon>Oppiidae</taxon>
        <taxon>Oppiella</taxon>
    </lineage>
</organism>
<gene>
    <name evidence="6" type="ORF">ONB1V03_LOCUS517</name>
</gene>
<dbReference type="PROSITE" id="PS00061">
    <property type="entry name" value="ADH_SHORT"/>
    <property type="match status" value="1"/>
</dbReference>
<keyword evidence="3" id="KW-0560">Oxidoreductase</keyword>
<evidence type="ECO:0000256" key="2">
    <source>
        <dbReference type="ARBA" id="ARBA00006484"/>
    </source>
</evidence>
<dbReference type="AlphaFoldDB" id="A0A7R9Q8X4"/>
<dbReference type="OrthoDB" id="294295at2759"/>
<evidence type="ECO:0000256" key="5">
    <source>
        <dbReference type="ARBA" id="ARBA00041707"/>
    </source>
</evidence>
<reference evidence="6" key="1">
    <citation type="submission" date="2020-11" db="EMBL/GenBank/DDBJ databases">
        <authorList>
            <person name="Tran Van P."/>
        </authorList>
    </citation>
    <scope>NUCLEOTIDE SEQUENCE</scope>
</reference>
<dbReference type="Gene3D" id="3.40.50.720">
    <property type="entry name" value="NAD(P)-binding Rossmann-like Domain"/>
    <property type="match status" value="1"/>
</dbReference>
<proteinExistence type="inferred from homology"/>
<comment type="pathway">
    <text evidence="1">Lipid metabolism; fatty acid biosynthesis.</text>
</comment>
<dbReference type="SUPFAM" id="SSF51735">
    <property type="entry name" value="NAD(P)-binding Rossmann-fold domains"/>
    <property type="match status" value="1"/>
</dbReference>
<dbReference type="EMBL" id="OC914860">
    <property type="protein sequence ID" value="CAD7636939.1"/>
    <property type="molecule type" value="Genomic_DNA"/>
</dbReference>
<dbReference type="InterPro" id="IPR020904">
    <property type="entry name" value="Sc_DH/Rdtase_CS"/>
</dbReference>
<name>A0A7R9Q8X4_9ACAR</name>
<dbReference type="FunFam" id="3.40.50.720:FF:000173">
    <property type="entry name" value="3-oxoacyl-[acyl-carrier protein] reductase"/>
    <property type="match status" value="1"/>
</dbReference>
<sequence>MGVLRQALIIGGSRGIGYSVALRFAKSGYNVIIMSKNGENVAKSVESLKKWSKEKTGVTVSGQVCDISSPASIEGSVKSIDRSLGAIEVLVNAAAINSDKLLFNSSEDMIKDTIETNLMGTIFMCKTVLKHMIRHKKGSIVNIGSVVGLKGNTGQTIYSASKAGLIGFTKSLAKEVAPIGITVNLIAPGFVRTDMTSNIIKPKPEELIPLQRIGSPEEVAEAVHFLANASYITGEVLLCDGGLHLVL</sequence>
<evidence type="ECO:0000256" key="1">
    <source>
        <dbReference type="ARBA" id="ARBA00005194"/>
    </source>
</evidence>
<dbReference type="PRINTS" id="PR00081">
    <property type="entry name" value="GDHRDH"/>
</dbReference>
<dbReference type="PANTHER" id="PTHR42760:SF133">
    <property type="entry name" value="3-OXOACYL-[ACYL-CARRIER-PROTEIN] REDUCTASE"/>
    <property type="match status" value="1"/>
</dbReference>
<evidence type="ECO:0000313" key="6">
    <source>
        <dbReference type="EMBL" id="CAD7636939.1"/>
    </source>
</evidence>
<dbReference type="EMBL" id="CAJPVJ010000035">
    <property type="protein sequence ID" value="CAG2159162.1"/>
    <property type="molecule type" value="Genomic_DNA"/>
</dbReference>
<accession>A0A7R9Q8X4</accession>
<keyword evidence="7" id="KW-1185">Reference proteome</keyword>
<dbReference type="PANTHER" id="PTHR42760">
    <property type="entry name" value="SHORT-CHAIN DEHYDROGENASES/REDUCTASES FAMILY MEMBER"/>
    <property type="match status" value="1"/>
</dbReference>
<dbReference type="InterPro" id="IPR002347">
    <property type="entry name" value="SDR_fam"/>
</dbReference>
<dbReference type="InterPro" id="IPR036291">
    <property type="entry name" value="NAD(P)-bd_dom_sf"/>
</dbReference>
<dbReference type="GO" id="GO:0006633">
    <property type="term" value="P:fatty acid biosynthetic process"/>
    <property type="evidence" value="ECO:0007669"/>
    <property type="project" value="TreeGrafter"/>
</dbReference>
<comment type="similarity">
    <text evidence="2">Belongs to the short-chain dehydrogenases/reductases (SDR) family.</text>
</comment>
<dbReference type="GO" id="GO:0016616">
    <property type="term" value="F:oxidoreductase activity, acting on the CH-OH group of donors, NAD or NADP as acceptor"/>
    <property type="evidence" value="ECO:0007669"/>
    <property type="project" value="TreeGrafter"/>
</dbReference>
<evidence type="ECO:0000256" key="4">
    <source>
        <dbReference type="ARBA" id="ARBA00041580"/>
    </source>
</evidence>
<protein>
    <recommendedName>
        <fullName evidence="5">3-ketoacyl-[acyl-carrier-protein] reductase beta subunit</fullName>
    </recommendedName>
    <alternativeName>
        <fullName evidence="4">Quinone reductase CBR4</fullName>
    </alternativeName>
</protein>
<evidence type="ECO:0000313" key="7">
    <source>
        <dbReference type="Proteomes" id="UP000728032"/>
    </source>
</evidence>
<dbReference type="PRINTS" id="PR00080">
    <property type="entry name" value="SDRFAMILY"/>
</dbReference>
<dbReference type="Proteomes" id="UP000728032">
    <property type="component" value="Unassembled WGS sequence"/>
</dbReference>
<dbReference type="GO" id="GO:0048038">
    <property type="term" value="F:quinone binding"/>
    <property type="evidence" value="ECO:0007669"/>
    <property type="project" value="TreeGrafter"/>
</dbReference>
<evidence type="ECO:0000256" key="3">
    <source>
        <dbReference type="ARBA" id="ARBA00023002"/>
    </source>
</evidence>
<dbReference type="Pfam" id="PF13561">
    <property type="entry name" value="adh_short_C2"/>
    <property type="match status" value="1"/>
</dbReference>